<reference evidence="1 2" key="1">
    <citation type="journal article" date="2002" name="Proc. Natl. Acad. Sci. U.S.A.">
        <title>The complete genome sequence of Chlorobium tepidum TLS, a photosynthetic, anaerobic, green-sulfur bacterium.</title>
        <authorList>
            <person name="Eisen J.A."/>
            <person name="Nelson K.E."/>
            <person name="Paulsen I.T."/>
            <person name="Heidelberg J.F."/>
            <person name="Wu M."/>
            <person name="Dodson R.J."/>
            <person name="Deboy R."/>
            <person name="Gwinn M.L."/>
            <person name="Nelson W.C."/>
            <person name="Haft D.H."/>
            <person name="Hickey E.K."/>
            <person name="Peterson J.D."/>
            <person name="Durkin A.S."/>
            <person name="Kolonay J.L."/>
            <person name="Yang F."/>
            <person name="Holt I."/>
            <person name="Umayam L.A."/>
            <person name="Mason T."/>
            <person name="Brenner M."/>
            <person name="Shea T.P."/>
            <person name="Parksey D."/>
            <person name="Nierman W.C."/>
            <person name="Feldblyum T.V."/>
            <person name="Hansen C.L."/>
            <person name="Craven M.B."/>
            <person name="Radune D."/>
            <person name="Vamathevan J."/>
            <person name="Khouri H."/>
            <person name="White O."/>
            <person name="Gruber T.M."/>
            <person name="Ketchum K.A."/>
            <person name="Venter J.C."/>
            <person name="Tettelin H."/>
            <person name="Bryant D.A."/>
            <person name="Fraser C.M."/>
        </authorList>
    </citation>
    <scope>NUCLEOTIDE SEQUENCE [LARGE SCALE GENOMIC DNA]</scope>
    <source>
        <strain evidence="2">ATCC 49652 / DSM 12025 / NBRC 103806 / TLS</strain>
    </source>
</reference>
<protein>
    <submittedName>
        <fullName evidence="1">Uncharacterized protein</fullName>
    </submittedName>
</protein>
<dbReference type="OrthoDB" id="9800801at2"/>
<proteinExistence type="predicted"/>
<dbReference type="Proteomes" id="UP000001007">
    <property type="component" value="Chromosome"/>
</dbReference>
<gene>
    <name evidence="1" type="ordered locus">CT2227</name>
</gene>
<dbReference type="SUPFAM" id="SSF53335">
    <property type="entry name" value="S-adenosyl-L-methionine-dependent methyltransferases"/>
    <property type="match status" value="1"/>
</dbReference>
<evidence type="ECO:0000313" key="2">
    <source>
        <dbReference type="Proteomes" id="UP000001007"/>
    </source>
</evidence>
<sequence length="55" mass="6415">MKTTHTIIHGDSRQMNLLPDRSVHLVVTSPFCWQIKGYCCECERYLIFFPLGTRA</sequence>
<keyword evidence="2" id="KW-1185">Reference proteome</keyword>
<dbReference type="AlphaFoldDB" id="Q8KAD6"/>
<accession>Q8KAD6</accession>
<evidence type="ECO:0000313" key="1">
    <source>
        <dbReference type="EMBL" id="AAM73443.1"/>
    </source>
</evidence>
<dbReference type="KEGG" id="cte:CT2227"/>
<dbReference type="InterPro" id="IPR029063">
    <property type="entry name" value="SAM-dependent_MTases_sf"/>
</dbReference>
<dbReference type="STRING" id="194439.CT2227"/>
<dbReference type="EnsemblBacteria" id="AAM73443">
    <property type="protein sequence ID" value="AAM73443"/>
    <property type="gene ID" value="CT2227"/>
</dbReference>
<dbReference type="EMBL" id="AE006470">
    <property type="protein sequence ID" value="AAM73443.1"/>
    <property type="molecule type" value="Genomic_DNA"/>
</dbReference>
<organism evidence="1 2">
    <name type="scientific">Chlorobaculum tepidum (strain ATCC 49652 / DSM 12025 / NBRC 103806 / TLS)</name>
    <name type="common">Chlorobium tepidum</name>
    <dbReference type="NCBI Taxonomy" id="194439"/>
    <lineage>
        <taxon>Bacteria</taxon>
        <taxon>Pseudomonadati</taxon>
        <taxon>Chlorobiota</taxon>
        <taxon>Chlorobiia</taxon>
        <taxon>Chlorobiales</taxon>
        <taxon>Chlorobiaceae</taxon>
        <taxon>Chlorobaculum</taxon>
    </lineage>
</organism>
<dbReference type="HOGENOM" id="CLU_3023716_0_0_10"/>
<name>Q8KAD6_CHLTE</name>